<keyword evidence="4" id="KW-1185">Reference proteome</keyword>
<keyword evidence="2" id="KW-0732">Signal</keyword>
<evidence type="ECO:0000313" key="3">
    <source>
        <dbReference type="EMBL" id="GMN43606.1"/>
    </source>
</evidence>
<proteinExistence type="predicted"/>
<comment type="caution">
    <text evidence="3">The sequence shown here is derived from an EMBL/GenBank/DDBJ whole genome shotgun (WGS) entry which is preliminary data.</text>
</comment>
<evidence type="ECO:0008006" key="5">
    <source>
        <dbReference type="Google" id="ProtNLM"/>
    </source>
</evidence>
<sequence length="83" mass="9738">MVRMRICVRLALIFLLFQSSETRSLNPSMEERVLIKSNEALIKRYRELLNVGLGKDEHAKTTKYKPNRKSPGGPDPWHHFHNH</sequence>
<feature type="region of interest" description="Disordered" evidence="1">
    <location>
        <begin position="56"/>
        <end position="83"/>
    </location>
</feature>
<accession>A0AA88AGM0</accession>
<protein>
    <recommendedName>
        <fullName evidence="5">CLAVATA3/ESR (CLE)-related protein</fullName>
    </recommendedName>
</protein>
<evidence type="ECO:0000313" key="4">
    <source>
        <dbReference type="Proteomes" id="UP001187192"/>
    </source>
</evidence>
<gene>
    <name evidence="3" type="ORF">TIFTF001_012818</name>
</gene>
<name>A0AA88AGM0_FICCA</name>
<dbReference type="AlphaFoldDB" id="A0AA88AGM0"/>
<dbReference type="Proteomes" id="UP001187192">
    <property type="component" value="Unassembled WGS sequence"/>
</dbReference>
<feature type="signal peptide" evidence="2">
    <location>
        <begin position="1"/>
        <end position="22"/>
    </location>
</feature>
<dbReference type="EMBL" id="BTGU01000016">
    <property type="protein sequence ID" value="GMN43606.1"/>
    <property type="molecule type" value="Genomic_DNA"/>
</dbReference>
<reference evidence="3" key="1">
    <citation type="submission" date="2023-07" db="EMBL/GenBank/DDBJ databases">
        <title>draft genome sequence of fig (Ficus carica).</title>
        <authorList>
            <person name="Takahashi T."/>
            <person name="Nishimura K."/>
        </authorList>
    </citation>
    <scope>NUCLEOTIDE SEQUENCE</scope>
</reference>
<evidence type="ECO:0000256" key="2">
    <source>
        <dbReference type="SAM" id="SignalP"/>
    </source>
</evidence>
<evidence type="ECO:0000256" key="1">
    <source>
        <dbReference type="SAM" id="MobiDB-lite"/>
    </source>
</evidence>
<organism evidence="3 4">
    <name type="scientific">Ficus carica</name>
    <name type="common">Common fig</name>
    <dbReference type="NCBI Taxonomy" id="3494"/>
    <lineage>
        <taxon>Eukaryota</taxon>
        <taxon>Viridiplantae</taxon>
        <taxon>Streptophyta</taxon>
        <taxon>Embryophyta</taxon>
        <taxon>Tracheophyta</taxon>
        <taxon>Spermatophyta</taxon>
        <taxon>Magnoliopsida</taxon>
        <taxon>eudicotyledons</taxon>
        <taxon>Gunneridae</taxon>
        <taxon>Pentapetalae</taxon>
        <taxon>rosids</taxon>
        <taxon>fabids</taxon>
        <taxon>Rosales</taxon>
        <taxon>Moraceae</taxon>
        <taxon>Ficeae</taxon>
        <taxon>Ficus</taxon>
    </lineage>
</organism>
<feature type="chain" id="PRO_5041679265" description="CLAVATA3/ESR (CLE)-related protein" evidence="2">
    <location>
        <begin position="23"/>
        <end position="83"/>
    </location>
</feature>